<dbReference type="SMART" id="SM00938">
    <property type="entry name" value="P-II"/>
    <property type="match status" value="1"/>
</dbReference>
<evidence type="ECO:0000256" key="3">
    <source>
        <dbReference type="ARBA" id="ARBA00022448"/>
    </source>
</evidence>
<feature type="transmembrane region" description="Helical" evidence="11">
    <location>
        <begin position="196"/>
        <end position="214"/>
    </location>
</feature>
<dbReference type="PROSITE" id="PS01219">
    <property type="entry name" value="AMMONIUM_TRANSP"/>
    <property type="match status" value="1"/>
</dbReference>
<dbReference type="Pfam" id="PF00543">
    <property type="entry name" value="P-II"/>
    <property type="match status" value="1"/>
</dbReference>
<dbReference type="Gene3D" id="1.10.3430.10">
    <property type="entry name" value="Ammonium transporter AmtB like domains"/>
    <property type="match status" value="1"/>
</dbReference>
<evidence type="ECO:0000313" key="13">
    <source>
        <dbReference type="EMBL" id="SLM51380.1"/>
    </source>
</evidence>
<dbReference type="Proteomes" id="UP000195985">
    <property type="component" value="Unassembled WGS sequence"/>
</dbReference>
<keyword evidence="4" id="KW-1003">Cell membrane</keyword>
<dbReference type="InterPro" id="IPR015867">
    <property type="entry name" value="N-reg_PII/ATP_PRibTrfase_C"/>
</dbReference>
<dbReference type="GO" id="GO:0008519">
    <property type="term" value="F:ammonium channel activity"/>
    <property type="evidence" value="ECO:0007669"/>
    <property type="project" value="InterPro"/>
</dbReference>
<accession>A0A1W1IEF4</accession>
<dbReference type="SUPFAM" id="SSF111352">
    <property type="entry name" value="Ammonium transporter"/>
    <property type="match status" value="1"/>
</dbReference>
<dbReference type="AlphaFoldDB" id="A0A1W1IEF4"/>
<keyword evidence="6 11" id="KW-1133">Transmembrane helix</keyword>
<dbReference type="InterPro" id="IPR018047">
    <property type="entry name" value="Ammonium_transpt_CS"/>
</dbReference>
<keyword evidence="7 11" id="KW-0472">Membrane</keyword>
<evidence type="ECO:0000256" key="5">
    <source>
        <dbReference type="ARBA" id="ARBA00022692"/>
    </source>
</evidence>
<keyword evidence="8" id="KW-0924">Ammonia transport</keyword>
<feature type="transmembrane region" description="Helical" evidence="11">
    <location>
        <begin position="127"/>
        <end position="148"/>
    </location>
</feature>
<feature type="transmembrane region" description="Helical" evidence="11">
    <location>
        <begin position="226"/>
        <end position="246"/>
    </location>
</feature>
<feature type="domain" description="Ammonium transporter AmtB-like" evidence="12">
    <location>
        <begin position="11"/>
        <end position="404"/>
    </location>
</feature>
<feature type="transmembrane region" description="Helical" evidence="11">
    <location>
        <begin position="160"/>
        <end position="184"/>
    </location>
</feature>
<organism evidence="13 14">
    <name type="scientific">Trichococcus pasteurii</name>
    <dbReference type="NCBI Taxonomy" id="43064"/>
    <lineage>
        <taxon>Bacteria</taxon>
        <taxon>Bacillati</taxon>
        <taxon>Bacillota</taxon>
        <taxon>Bacilli</taxon>
        <taxon>Lactobacillales</taxon>
        <taxon>Carnobacteriaceae</taxon>
        <taxon>Trichococcus</taxon>
    </lineage>
</organism>
<evidence type="ECO:0000256" key="8">
    <source>
        <dbReference type="ARBA" id="ARBA00023177"/>
    </source>
</evidence>
<evidence type="ECO:0000313" key="14">
    <source>
        <dbReference type="Proteomes" id="UP000195985"/>
    </source>
</evidence>
<dbReference type="InterPro" id="IPR024041">
    <property type="entry name" value="NH4_transpt_AmtB-like_dom"/>
</dbReference>
<evidence type="ECO:0000256" key="7">
    <source>
        <dbReference type="ARBA" id="ARBA00023136"/>
    </source>
</evidence>
<feature type="transmembrane region" description="Helical" evidence="11">
    <location>
        <begin position="313"/>
        <end position="332"/>
    </location>
</feature>
<dbReference type="GO" id="GO:0005886">
    <property type="term" value="C:plasma membrane"/>
    <property type="evidence" value="ECO:0007669"/>
    <property type="project" value="UniProtKB-SubCell"/>
</dbReference>
<feature type="transmembrane region" description="Helical" evidence="11">
    <location>
        <begin position="258"/>
        <end position="275"/>
    </location>
</feature>
<dbReference type="Gene3D" id="3.30.70.120">
    <property type="match status" value="1"/>
</dbReference>
<dbReference type="EMBL" id="FWEY01000002">
    <property type="protein sequence ID" value="SLM51380.1"/>
    <property type="molecule type" value="Genomic_DNA"/>
</dbReference>
<keyword evidence="5 11" id="KW-0812">Transmembrane</keyword>
<dbReference type="InterPro" id="IPR017918">
    <property type="entry name" value="N-reg_PII_CS"/>
</dbReference>
<dbReference type="SUPFAM" id="SSF54913">
    <property type="entry name" value="GlnB-like"/>
    <property type="match status" value="1"/>
</dbReference>
<dbReference type="PANTHER" id="PTHR43029">
    <property type="entry name" value="AMMONIUM TRANSPORTER MEP2"/>
    <property type="match status" value="1"/>
</dbReference>
<feature type="transmembrane region" description="Helical" evidence="11">
    <location>
        <begin position="12"/>
        <end position="32"/>
    </location>
</feature>
<dbReference type="Pfam" id="PF00909">
    <property type="entry name" value="Ammonium_transp"/>
    <property type="match status" value="1"/>
</dbReference>
<dbReference type="InterPro" id="IPR011322">
    <property type="entry name" value="N-reg_PII-like_a/b"/>
</dbReference>
<sequence length="597" mass="64025">MENINYADTTFVFLATILVMMMTPALSLFYGGMVRKKNVLSTTMHSYAAIAVVSIQWLLFGYSFVFGGDSKFFGDLSFTLLNGVGFAPIDYAPTIPHQLFMMFQMAFAIITPALISGSIAERMKFPAFLAFILLWTTFVYDPIAHWIWGNGGWIRELGALDFAGGSVIHISSGISALVAAIYLGKRKNHDSVKPHNIPMTMIGAGLLLFGWFGFNAGSALAINDIALDAFITTNTAAATAGISWMICEWIIHKKPTALGFVSGIVAGLVSITPGAGFVSPISALAIGFIGGIVCFYGVSVLKKKFNYDDALDAFGCHGIGGIWGGIATGIFASSSINPAIEGGLVDGSASLLIAEVISILAVLAYAGIVSYLLLKLISQFMPLRVSEEEEEIGLDYAVHGETAYGSLAVALSDANYSNTDPSVVPGELRTAFQKFQERTFANNGPELAFANASFDDLNKSVVVEYQASGATTGGFDAQNKITKIEIITNESKFEGLKKALNNIGITGMTVFDVFGYGMQKGHTTYYRGVETEADLLPKIRIEVVVSTVPVQEVVDAARKALYTGNIGDGKIFIYNVENVIRVSTGDEGKKALEYPNE</sequence>
<dbReference type="NCBIfam" id="TIGR00836">
    <property type="entry name" value="amt"/>
    <property type="match status" value="1"/>
</dbReference>
<dbReference type="PANTHER" id="PTHR43029:SF10">
    <property type="entry name" value="AMMONIUM TRANSPORTER MEP2"/>
    <property type="match status" value="1"/>
</dbReference>
<dbReference type="FunFam" id="1.10.3430.10:FF:000007">
    <property type="entry name" value="Ammonium transporter"/>
    <property type="match status" value="1"/>
</dbReference>
<evidence type="ECO:0000256" key="1">
    <source>
        <dbReference type="ARBA" id="ARBA00004651"/>
    </source>
</evidence>
<reference evidence="14" key="1">
    <citation type="submission" date="2016-04" db="EMBL/GenBank/DDBJ databases">
        <authorList>
            <person name="Strepis N."/>
        </authorList>
    </citation>
    <scope>NUCLEOTIDE SEQUENCE [LARGE SCALE GENOMIC DNA]</scope>
</reference>
<protein>
    <recommendedName>
        <fullName evidence="9">Ammonium transporter</fullName>
    </recommendedName>
</protein>
<comment type="similarity">
    <text evidence="10">Belongs to the P(II) protein family.</text>
</comment>
<dbReference type="InterPro" id="IPR029020">
    <property type="entry name" value="Ammonium/urea_transptr"/>
</dbReference>
<evidence type="ECO:0000256" key="9">
    <source>
        <dbReference type="ARBA" id="ARBA00050025"/>
    </source>
</evidence>
<proteinExistence type="inferred from homology"/>
<dbReference type="PROSITE" id="PS51343">
    <property type="entry name" value="PII_GLNB_DOM"/>
    <property type="match status" value="1"/>
</dbReference>
<dbReference type="OrthoDB" id="9814202at2"/>
<keyword evidence="3" id="KW-0813">Transport</keyword>
<dbReference type="PRINTS" id="PR00340">
    <property type="entry name" value="PIIGLNB"/>
</dbReference>
<dbReference type="InterPro" id="IPR001905">
    <property type="entry name" value="Ammonium_transpt"/>
</dbReference>
<feature type="transmembrane region" description="Helical" evidence="11">
    <location>
        <begin position="281"/>
        <end position="301"/>
    </location>
</feature>
<feature type="transmembrane region" description="Helical" evidence="11">
    <location>
        <begin position="95"/>
        <end position="115"/>
    </location>
</feature>
<evidence type="ECO:0000256" key="4">
    <source>
        <dbReference type="ARBA" id="ARBA00022475"/>
    </source>
</evidence>
<name>A0A1W1IEF4_9LACT</name>
<dbReference type="GO" id="GO:0006808">
    <property type="term" value="P:regulation of nitrogen utilization"/>
    <property type="evidence" value="ECO:0007669"/>
    <property type="project" value="InterPro"/>
</dbReference>
<feature type="transmembrane region" description="Helical" evidence="11">
    <location>
        <begin position="44"/>
        <end position="65"/>
    </location>
</feature>
<evidence type="ECO:0000259" key="12">
    <source>
        <dbReference type="Pfam" id="PF00909"/>
    </source>
</evidence>
<evidence type="ECO:0000256" key="6">
    <source>
        <dbReference type="ARBA" id="ARBA00022989"/>
    </source>
</evidence>
<comment type="similarity">
    <text evidence="2">Belongs to the ammonia transporter channel (TC 1.A.11.2) family.</text>
</comment>
<dbReference type="STRING" id="43064.SAMN04488086_101248"/>
<dbReference type="PROSITE" id="PS00638">
    <property type="entry name" value="PII_GLNB_CTER"/>
    <property type="match status" value="1"/>
</dbReference>
<dbReference type="GO" id="GO:0030234">
    <property type="term" value="F:enzyme regulator activity"/>
    <property type="evidence" value="ECO:0007669"/>
    <property type="project" value="InterPro"/>
</dbReference>
<gene>
    <name evidence="13" type="ORF">TPAS_1056</name>
</gene>
<evidence type="ECO:0000256" key="10">
    <source>
        <dbReference type="RuleBase" id="RU003936"/>
    </source>
</evidence>
<feature type="transmembrane region" description="Helical" evidence="11">
    <location>
        <begin position="352"/>
        <end position="374"/>
    </location>
</feature>
<keyword evidence="14" id="KW-1185">Reference proteome</keyword>
<evidence type="ECO:0000256" key="11">
    <source>
        <dbReference type="SAM" id="Phobius"/>
    </source>
</evidence>
<evidence type="ECO:0000256" key="2">
    <source>
        <dbReference type="ARBA" id="ARBA00005887"/>
    </source>
</evidence>
<comment type="subcellular location">
    <subcellularLocation>
        <location evidence="1">Cell membrane</location>
        <topology evidence="1">Multi-pass membrane protein</topology>
    </subcellularLocation>
</comment>
<dbReference type="InterPro" id="IPR002187">
    <property type="entry name" value="N-reg_PII"/>
</dbReference>